<dbReference type="Proteomes" id="UP000245629">
    <property type="component" value="Plasmid unnamed2"/>
</dbReference>
<feature type="region of interest" description="Disordered" evidence="1">
    <location>
        <begin position="1"/>
        <end position="32"/>
    </location>
</feature>
<sequence>MGGPPSDDGVSLATGSRNGNFTAEPAGEMRDASGERCVVFDWDRPLTGDLAVRLRSASCESRQHPGWMAGTELSRTVIPRSQSNLRDGADDARR</sequence>
<dbReference type="AlphaFoldDB" id="A0A2S2CYF7"/>
<geneLocation type="plasmid" evidence="2 3">
    <name>unnamed2</name>
</geneLocation>
<reference evidence="3" key="1">
    <citation type="submission" date="2018-05" db="EMBL/GenBank/DDBJ databases">
        <title>Azospirillum thermophila sp. nov., a novel isolated from hot spring.</title>
        <authorList>
            <person name="Zhao Z."/>
        </authorList>
    </citation>
    <scope>NUCLEOTIDE SEQUENCE [LARGE SCALE GENOMIC DNA]</scope>
    <source>
        <strain evidence="3">CFH 70021</strain>
        <plasmid evidence="3">unnamed2</plasmid>
    </source>
</reference>
<evidence type="ECO:0000313" key="3">
    <source>
        <dbReference type="Proteomes" id="UP000245629"/>
    </source>
</evidence>
<evidence type="ECO:0000256" key="1">
    <source>
        <dbReference type="SAM" id="MobiDB-lite"/>
    </source>
</evidence>
<evidence type="ECO:0000313" key="2">
    <source>
        <dbReference type="EMBL" id="AWK89552.1"/>
    </source>
</evidence>
<name>A0A2S2CYF7_9PROT</name>
<protein>
    <submittedName>
        <fullName evidence="2">Uncharacterized protein</fullName>
    </submittedName>
</protein>
<accession>A0A2S2CYF7</accession>
<feature type="region of interest" description="Disordered" evidence="1">
    <location>
        <begin position="70"/>
        <end position="94"/>
    </location>
</feature>
<dbReference type="KEGG" id="azz:DEW08_26405"/>
<organism evidence="2 3">
    <name type="scientific">Azospirillum thermophilum</name>
    <dbReference type="NCBI Taxonomy" id="2202148"/>
    <lineage>
        <taxon>Bacteria</taxon>
        <taxon>Pseudomonadati</taxon>
        <taxon>Pseudomonadota</taxon>
        <taxon>Alphaproteobacteria</taxon>
        <taxon>Rhodospirillales</taxon>
        <taxon>Azospirillaceae</taxon>
        <taxon>Azospirillum</taxon>
    </lineage>
</organism>
<proteinExistence type="predicted"/>
<keyword evidence="2" id="KW-0614">Plasmid</keyword>
<dbReference type="EMBL" id="CP029357">
    <property type="protein sequence ID" value="AWK89552.1"/>
    <property type="molecule type" value="Genomic_DNA"/>
</dbReference>
<keyword evidence="3" id="KW-1185">Reference proteome</keyword>
<gene>
    <name evidence="2" type="ORF">DEW08_26405</name>
</gene>